<dbReference type="InterPro" id="IPR000276">
    <property type="entry name" value="GPCR_Rhodpsn"/>
</dbReference>
<keyword evidence="9 10" id="KW-0807">Transducer</keyword>
<feature type="transmembrane region" description="Helical" evidence="11">
    <location>
        <begin position="176"/>
        <end position="202"/>
    </location>
</feature>
<evidence type="ECO:0000256" key="1">
    <source>
        <dbReference type="ARBA" id="ARBA00004651"/>
    </source>
</evidence>
<reference evidence="13" key="3">
    <citation type="submission" date="2025-08" db="UniProtKB">
        <authorList>
            <consortium name="Ensembl"/>
        </authorList>
    </citation>
    <scope>IDENTIFICATION</scope>
</reference>
<dbReference type="Proteomes" id="UP000265140">
    <property type="component" value="Chromosome 1"/>
</dbReference>
<reference evidence="13" key="2">
    <citation type="submission" date="2020-02" db="EMBL/GenBank/DDBJ databases">
        <title>Esox lucius (northern pike) genome, fEsoLuc1, primary haplotype.</title>
        <authorList>
            <person name="Myers G."/>
            <person name="Karagic N."/>
            <person name="Meyer A."/>
            <person name="Pippel M."/>
            <person name="Reichard M."/>
            <person name="Winkler S."/>
            <person name="Tracey A."/>
            <person name="Sims Y."/>
            <person name="Howe K."/>
            <person name="Rhie A."/>
            <person name="Formenti G."/>
            <person name="Durbin R."/>
            <person name="Fedrigo O."/>
            <person name="Jarvis E.D."/>
        </authorList>
    </citation>
    <scope>NUCLEOTIDE SEQUENCE [LARGE SCALE GENOMIC DNA]</scope>
</reference>
<keyword evidence="14" id="KW-1185">Reference proteome</keyword>
<evidence type="ECO:0000256" key="4">
    <source>
        <dbReference type="ARBA" id="ARBA00022989"/>
    </source>
</evidence>
<keyword evidence="3 10" id="KW-0812">Transmembrane</keyword>
<comment type="similarity">
    <text evidence="10">Belongs to the G-protein coupled receptor 1 family.</text>
</comment>
<feature type="transmembrane region" description="Helical" evidence="11">
    <location>
        <begin position="86"/>
        <end position="104"/>
    </location>
</feature>
<keyword evidence="4 11" id="KW-1133">Transmembrane helix</keyword>
<dbReference type="GO" id="GO:0005886">
    <property type="term" value="C:plasma membrane"/>
    <property type="evidence" value="ECO:0007669"/>
    <property type="project" value="UniProtKB-SubCell"/>
</dbReference>
<organism evidence="13 14">
    <name type="scientific">Esox lucius</name>
    <name type="common">Northern pike</name>
    <dbReference type="NCBI Taxonomy" id="8010"/>
    <lineage>
        <taxon>Eukaryota</taxon>
        <taxon>Metazoa</taxon>
        <taxon>Chordata</taxon>
        <taxon>Craniata</taxon>
        <taxon>Vertebrata</taxon>
        <taxon>Euteleostomi</taxon>
        <taxon>Actinopterygii</taxon>
        <taxon>Neopterygii</taxon>
        <taxon>Teleostei</taxon>
        <taxon>Protacanthopterygii</taxon>
        <taxon>Esociformes</taxon>
        <taxon>Esocidae</taxon>
        <taxon>Esox</taxon>
    </lineage>
</organism>
<dbReference type="PANTHER" id="PTHR24233">
    <property type="entry name" value="P2Y PURINOCEPTOR-RELATED G-PROTEIN COUPLED RECEPTOR"/>
    <property type="match status" value="1"/>
</dbReference>
<evidence type="ECO:0000256" key="8">
    <source>
        <dbReference type="ARBA" id="ARBA00023170"/>
    </source>
</evidence>
<reference evidence="13" key="4">
    <citation type="submission" date="2025-09" db="UniProtKB">
        <authorList>
            <consortium name="Ensembl"/>
        </authorList>
    </citation>
    <scope>IDENTIFICATION</scope>
</reference>
<reference evidence="14" key="1">
    <citation type="journal article" date="2014" name="PLoS ONE">
        <title>The genome and linkage map of the northern pike (Esox lucius): conserved synteny revealed between the salmonid sister group and the Neoteleostei.</title>
        <authorList>
            <person name="Rondeau E.B."/>
            <person name="Minkley D.R."/>
            <person name="Leong J.S."/>
            <person name="Messmer A.M."/>
            <person name="Jantzen J.R."/>
            <person name="von Schalburg K.R."/>
            <person name="Lemon C."/>
            <person name="Bird N.H."/>
            <person name="Koop B.F."/>
        </authorList>
    </citation>
    <scope>NUCLEOTIDE SEQUENCE</scope>
</reference>
<evidence type="ECO:0000256" key="10">
    <source>
        <dbReference type="RuleBase" id="RU000688"/>
    </source>
</evidence>
<feature type="transmembrane region" description="Helical" evidence="11">
    <location>
        <begin position="266"/>
        <end position="285"/>
    </location>
</feature>
<feature type="transmembrane region" description="Helical" evidence="11">
    <location>
        <begin position="124"/>
        <end position="146"/>
    </location>
</feature>
<dbReference type="InParanoid" id="A0A3P8X717"/>
<feature type="domain" description="G-protein coupled receptors family 1 profile" evidence="12">
    <location>
        <begin position="26"/>
        <end position="282"/>
    </location>
</feature>
<dbReference type="SUPFAM" id="SSF81321">
    <property type="entry name" value="Family A G protein-coupled receptor-like"/>
    <property type="match status" value="1"/>
</dbReference>
<evidence type="ECO:0000256" key="9">
    <source>
        <dbReference type="ARBA" id="ARBA00023224"/>
    </source>
</evidence>
<protein>
    <recommendedName>
        <fullName evidence="12">G-protein coupled receptors family 1 profile domain-containing protein</fullName>
    </recommendedName>
</protein>
<dbReference type="Gene3D" id="1.20.1070.10">
    <property type="entry name" value="Rhodopsin 7-helix transmembrane proteins"/>
    <property type="match status" value="1"/>
</dbReference>
<evidence type="ECO:0000256" key="7">
    <source>
        <dbReference type="ARBA" id="ARBA00023157"/>
    </source>
</evidence>
<evidence type="ECO:0000256" key="3">
    <source>
        <dbReference type="ARBA" id="ARBA00022692"/>
    </source>
</evidence>
<evidence type="ECO:0000256" key="11">
    <source>
        <dbReference type="SAM" id="Phobius"/>
    </source>
</evidence>
<dbReference type="PANTHER" id="PTHR24233:SF10">
    <property type="entry name" value="P2Y PURINOCEPTOR 13"/>
    <property type="match status" value="1"/>
</dbReference>
<evidence type="ECO:0000256" key="2">
    <source>
        <dbReference type="ARBA" id="ARBA00022475"/>
    </source>
</evidence>
<feature type="transmembrane region" description="Helical" evidence="11">
    <location>
        <begin position="223"/>
        <end position="240"/>
    </location>
</feature>
<dbReference type="AlphaFoldDB" id="A0A3P8X717"/>
<accession>A0A3P8X717</accession>
<evidence type="ECO:0000313" key="14">
    <source>
        <dbReference type="Proteomes" id="UP000265140"/>
    </source>
</evidence>
<evidence type="ECO:0000256" key="5">
    <source>
        <dbReference type="ARBA" id="ARBA00023040"/>
    </source>
</evidence>
<comment type="subcellular location">
    <subcellularLocation>
        <location evidence="1">Cell membrane</location>
        <topology evidence="1">Multi-pass membrane protein</topology>
    </subcellularLocation>
</comment>
<feature type="transmembrane region" description="Helical" evidence="11">
    <location>
        <begin position="6"/>
        <end position="31"/>
    </location>
</feature>
<evidence type="ECO:0000259" key="12">
    <source>
        <dbReference type="PROSITE" id="PS50262"/>
    </source>
</evidence>
<proteinExistence type="inferred from homology"/>
<dbReference type="Bgee" id="ENSELUG00000026684">
    <property type="expression patterns" value="Expressed in stomach"/>
</dbReference>
<dbReference type="GeneTree" id="ENSGT01110000267167"/>
<sequence>LNYLFFVINMAIPILYFLIFILALIMNGVAVRVCMRLHSTTTFIVYLKNLVAADLLMTLTIPLKAANDMPNAPLALKTFSCRYSDVIFYLCMYMSILLLALISLDRFFKIVKPCGRLLAQKLVFGKVMSAFFWVGLLGLEVIPTIVLTNQDPTNNTNGSCIKMKSDTGLLFHSNLIIFNVTLFWLLCVLICSCYICIARKVLQSYRKSGSRNNTGMHKTKVRVFLVLAVFLVCFVPYHALRIPYTLLQVKIESTCTKSTLRIAKKITLWISSINVCLDPLIYFFLCKSFRTSLFQTFHLPSGTCSWLTRKAPGPNTVRATSKDDSTYKSPKNRLLSHLKLSELSRIF</sequence>
<evidence type="ECO:0000313" key="13">
    <source>
        <dbReference type="Ensembl" id="ENSELUP00000000115.3"/>
    </source>
</evidence>
<dbReference type="PRINTS" id="PR01735">
    <property type="entry name" value="P2Y13PRNCPTR"/>
</dbReference>
<keyword evidence="7" id="KW-1015">Disulfide bond</keyword>
<keyword evidence="8 10" id="KW-0675">Receptor</keyword>
<dbReference type="PRINTS" id="PR00237">
    <property type="entry name" value="GPCRRHODOPSN"/>
</dbReference>
<dbReference type="GO" id="GO:0045028">
    <property type="term" value="F:G protein-coupled purinergic nucleotide receptor activity"/>
    <property type="evidence" value="ECO:0007669"/>
    <property type="project" value="InterPro"/>
</dbReference>
<dbReference type="PROSITE" id="PS50262">
    <property type="entry name" value="G_PROTEIN_RECEP_F1_2"/>
    <property type="match status" value="1"/>
</dbReference>
<keyword evidence="5 10" id="KW-0297">G-protein coupled receptor</keyword>
<dbReference type="OMA" id="IVFCYIC"/>
<dbReference type="PROSITE" id="PS00237">
    <property type="entry name" value="G_PROTEIN_RECEP_F1_1"/>
    <property type="match status" value="1"/>
</dbReference>
<evidence type="ECO:0000256" key="6">
    <source>
        <dbReference type="ARBA" id="ARBA00023136"/>
    </source>
</evidence>
<name>A0A3P8X717_ESOLU</name>
<dbReference type="Pfam" id="PF00001">
    <property type="entry name" value="7tm_1"/>
    <property type="match status" value="1"/>
</dbReference>
<dbReference type="Ensembl" id="ENSELUT00000019619.3">
    <property type="protein sequence ID" value="ENSELUP00000000115.3"/>
    <property type="gene ID" value="ENSELUG00000026684.2"/>
</dbReference>
<feature type="transmembrane region" description="Helical" evidence="11">
    <location>
        <begin position="43"/>
        <end position="66"/>
    </location>
</feature>
<dbReference type="InterPro" id="IPR008109">
    <property type="entry name" value="P2Y13_rcpt"/>
</dbReference>
<keyword evidence="2" id="KW-1003">Cell membrane</keyword>
<keyword evidence="6 11" id="KW-0472">Membrane</keyword>
<dbReference type="InterPro" id="IPR017452">
    <property type="entry name" value="GPCR_Rhodpsn_7TM"/>
</dbReference>